<evidence type="ECO:0000256" key="1">
    <source>
        <dbReference type="ARBA" id="ARBA00022490"/>
    </source>
</evidence>
<comment type="caution">
    <text evidence="7">The sequence shown here is derived from an EMBL/GenBank/DDBJ whole genome shotgun (WGS) entry which is preliminary data.</text>
</comment>
<dbReference type="SUPFAM" id="SSF46689">
    <property type="entry name" value="Homeodomain-like"/>
    <property type="match status" value="2"/>
</dbReference>
<feature type="domain" description="HTH araC/xylS-type" evidence="6">
    <location>
        <begin position="152"/>
        <end position="250"/>
    </location>
</feature>
<dbReference type="InterPro" id="IPR018062">
    <property type="entry name" value="HTH_AraC-typ_CS"/>
</dbReference>
<keyword evidence="2" id="KW-0805">Transcription regulation</keyword>
<proteinExistence type="predicted"/>
<keyword evidence="5" id="KW-0804">Transcription</keyword>
<evidence type="ECO:0000256" key="3">
    <source>
        <dbReference type="ARBA" id="ARBA00023125"/>
    </source>
</evidence>
<accession>A0ABQ5QZ23</accession>
<dbReference type="Proteomes" id="UP001144280">
    <property type="component" value="Unassembled WGS sequence"/>
</dbReference>
<dbReference type="PROSITE" id="PS01124">
    <property type="entry name" value="HTH_ARAC_FAMILY_2"/>
    <property type="match status" value="1"/>
</dbReference>
<dbReference type="InterPro" id="IPR050204">
    <property type="entry name" value="AraC_XylS_family_regulators"/>
</dbReference>
<evidence type="ECO:0000259" key="6">
    <source>
        <dbReference type="PROSITE" id="PS01124"/>
    </source>
</evidence>
<keyword evidence="3" id="KW-0238">DNA-binding</keyword>
<dbReference type="PANTHER" id="PTHR46796:SF13">
    <property type="entry name" value="HTH-TYPE TRANSCRIPTIONAL ACTIVATOR RHAS"/>
    <property type="match status" value="1"/>
</dbReference>
<dbReference type="RefSeq" id="WP_281899505.1">
    <property type="nucleotide sequence ID" value="NZ_BSDI01000026.1"/>
</dbReference>
<name>A0ABQ5QZ23_9ACTN</name>
<keyword evidence="4" id="KW-0010">Activator</keyword>
<reference evidence="7" key="1">
    <citation type="submission" date="2022-12" db="EMBL/GenBank/DDBJ databases">
        <title>New Phytohabitans aurantiacus sp. RD004123 nov., an actinomycete isolated from soil.</title>
        <authorList>
            <person name="Triningsih D.W."/>
            <person name="Harunari E."/>
            <person name="Igarashi Y."/>
        </authorList>
    </citation>
    <scope>NUCLEOTIDE SEQUENCE</scope>
    <source>
        <strain evidence="7">RD004123</strain>
    </source>
</reference>
<dbReference type="Pfam" id="PF02311">
    <property type="entry name" value="AraC_binding"/>
    <property type="match status" value="1"/>
</dbReference>
<sequence length="250" mass="28415">MTQLSFNSPPTYWRCEPGWFWHSRPLHDHLLWCVMDGVGELTLDGRQEQLGPGSCAVFRPGDAPIARHDPHRRLLVFGMHFDIEAGELPPPGPVRVQDMTLLGALARRCDRSFRRGGPLGARHSQLCLEQLLCLLHEEATDEPLGPVDAELDRITEAMRQDPSRRWTVTELARLAALSRAQFTRRFIAYTGLTPARYLINVRLARAHELLTETNMTVTQIAATLGYIDVAYFSRQYRRHTGRPPSAVRQE</sequence>
<evidence type="ECO:0000256" key="5">
    <source>
        <dbReference type="ARBA" id="ARBA00023163"/>
    </source>
</evidence>
<keyword evidence="1" id="KW-0963">Cytoplasm</keyword>
<dbReference type="PANTHER" id="PTHR46796">
    <property type="entry name" value="HTH-TYPE TRANSCRIPTIONAL ACTIVATOR RHAS-RELATED"/>
    <property type="match status" value="1"/>
</dbReference>
<dbReference type="PROSITE" id="PS00041">
    <property type="entry name" value="HTH_ARAC_FAMILY_1"/>
    <property type="match status" value="1"/>
</dbReference>
<dbReference type="EMBL" id="BSDI01000026">
    <property type="protein sequence ID" value="GLH99684.1"/>
    <property type="molecule type" value="Genomic_DNA"/>
</dbReference>
<dbReference type="InterPro" id="IPR014710">
    <property type="entry name" value="RmlC-like_jellyroll"/>
</dbReference>
<dbReference type="Gene3D" id="2.60.120.10">
    <property type="entry name" value="Jelly Rolls"/>
    <property type="match status" value="1"/>
</dbReference>
<dbReference type="InterPro" id="IPR018060">
    <property type="entry name" value="HTH_AraC"/>
</dbReference>
<evidence type="ECO:0000313" key="7">
    <source>
        <dbReference type="EMBL" id="GLH99684.1"/>
    </source>
</evidence>
<evidence type="ECO:0000256" key="4">
    <source>
        <dbReference type="ARBA" id="ARBA00023159"/>
    </source>
</evidence>
<dbReference type="InterPro" id="IPR003313">
    <property type="entry name" value="AraC-bd"/>
</dbReference>
<dbReference type="Pfam" id="PF12833">
    <property type="entry name" value="HTH_18"/>
    <property type="match status" value="1"/>
</dbReference>
<dbReference type="SMART" id="SM00342">
    <property type="entry name" value="HTH_ARAC"/>
    <property type="match status" value="1"/>
</dbReference>
<dbReference type="Gene3D" id="1.10.10.60">
    <property type="entry name" value="Homeodomain-like"/>
    <property type="match status" value="2"/>
</dbReference>
<keyword evidence="8" id="KW-1185">Reference proteome</keyword>
<dbReference type="InterPro" id="IPR037923">
    <property type="entry name" value="HTH-like"/>
</dbReference>
<protein>
    <recommendedName>
        <fullName evidence="6">HTH araC/xylS-type domain-containing protein</fullName>
    </recommendedName>
</protein>
<dbReference type="SUPFAM" id="SSF51215">
    <property type="entry name" value="Regulatory protein AraC"/>
    <property type="match status" value="1"/>
</dbReference>
<evidence type="ECO:0000313" key="8">
    <source>
        <dbReference type="Proteomes" id="UP001144280"/>
    </source>
</evidence>
<organism evidence="7 8">
    <name type="scientific">Phytohabitans aurantiacus</name>
    <dbReference type="NCBI Taxonomy" id="3016789"/>
    <lineage>
        <taxon>Bacteria</taxon>
        <taxon>Bacillati</taxon>
        <taxon>Actinomycetota</taxon>
        <taxon>Actinomycetes</taxon>
        <taxon>Micromonosporales</taxon>
        <taxon>Micromonosporaceae</taxon>
    </lineage>
</organism>
<dbReference type="InterPro" id="IPR009057">
    <property type="entry name" value="Homeodomain-like_sf"/>
</dbReference>
<evidence type="ECO:0000256" key="2">
    <source>
        <dbReference type="ARBA" id="ARBA00023015"/>
    </source>
</evidence>
<gene>
    <name evidence="7" type="ORF">Pa4123_49600</name>
</gene>